<dbReference type="EMBL" id="RCZH01000005">
    <property type="protein sequence ID" value="TPG41672.1"/>
    <property type="molecule type" value="Genomic_DNA"/>
</dbReference>
<dbReference type="RefSeq" id="WP_140506150.1">
    <property type="nucleotide sequence ID" value="NZ_RCZH01000005.1"/>
</dbReference>
<keyword evidence="2" id="KW-1185">Reference proteome</keyword>
<gene>
    <name evidence="1" type="ORF">EAH81_09330</name>
</gene>
<sequence>MDTVKNNKGKIIILIFIGLVLIGKHFTDQIGEKNLQDIFRSEYKGLVLKKFRRRGNIILCKNLVTNKSTEIYATRILNKNSSIGDTIIKIANSNLCIIKNKRKNIKMKCYELDFK</sequence>
<name>A0A502EX28_9FLAO</name>
<evidence type="ECO:0000313" key="1">
    <source>
        <dbReference type="EMBL" id="TPG41672.1"/>
    </source>
</evidence>
<evidence type="ECO:0000313" key="2">
    <source>
        <dbReference type="Proteomes" id="UP000319700"/>
    </source>
</evidence>
<proteinExistence type="predicted"/>
<dbReference type="OrthoDB" id="1464322at2"/>
<dbReference type="Proteomes" id="UP000319700">
    <property type="component" value="Unassembled WGS sequence"/>
</dbReference>
<organism evidence="1 2">
    <name type="scientific">Flavobacterium pectinovorum</name>
    <dbReference type="NCBI Taxonomy" id="29533"/>
    <lineage>
        <taxon>Bacteria</taxon>
        <taxon>Pseudomonadati</taxon>
        <taxon>Bacteroidota</taxon>
        <taxon>Flavobacteriia</taxon>
        <taxon>Flavobacteriales</taxon>
        <taxon>Flavobacteriaceae</taxon>
        <taxon>Flavobacterium</taxon>
    </lineage>
</organism>
<protein>
    <submittedName>
        <fullName evidence="1">Uncharacterized protein</fullName>
    </submittedName>
</protein>
<reference evidence="1 2" key="1">
    <citation type="journal article" date="2019" name="Environ. Microbiol.">
        <title>Species interactions and distinct microbial communities in high Arctic permafrost affected cryosols are associated with the CH4 and CO2 gas fluxes.</title>
        <authorList>
            <person name="Altshuler I."/>
            <person name="Hamel J."/>
            <person name="Turney S."/>
            <person name="Magnuson E."/>
            <person name="Levesque R."/>
            <person name="Greer C."/>
            <person name="Whyte L.G."/>
        </authorList>
    </citation>
    <scope>NUCLEOTIDE SEQUENCE [LARGE SCALE GENOMIC DNA]</scope>
    <source>
        <strain evidence="1 2">42</strain>
    </source>
</reference>
<comment type="caution">
    <text evidence="1">The sequence shown here is derived from an EMBL/GenBank/DDBJ whole genome shotgun (WGS) entry which is preliminary data.</text>
</comment>
<accession>A0A502EX28</accession>
<dbReference type="AlphaFoldDB" id="A0A502EX28"/>